<dbReference type="InterPro" id="IPR009836">
    <property type="entry name" value="GRDP-like"/>
</dbReference>
<dbReference type="PANTHER" id="PTHR34365:SF7">
    <property type="entry name" value="GLYCINE-RICH DOMAIN-CONTAINING PROTEIN 1"/>
    <property type="match status" value="1"/>
</dbReference>
<reference evidence="2 3" key="1">
    <citation type="journal article" date="2018" name="Evol. Lett.">
        <title>Horizontal gene cluster transfer increased hallucinogenic mushroom diversity.</title>
        <authorList>
            <person name="Reynolds H.T."/>
            <person name="Vijayakumar V."/>
            <person name="Gluck-Thaler E."/>
            <person name="Korotkin H.B."/>
            <person name="Matheny P.B."/>
            <person name="Slot J.C."/>
        </authorList>
    </citation>
    <scope>NUCLEOTIDE SEQUENCE [LARGE SCALE GENOMIC DNA]</scope>
    <source>
        <strain evidence="2 3">2629</strain>
    </source>
</reference>
<evidence type="ECO:0000256" key="1">
    <source>
        <dbReference type="SAM" id="MobiDB-lite"/>
    </source>
</evidence>
<organism evidence="2 3">
    <name type="scientific">Panaeolus cyanescens</name>
    <dbReference type="NCBI Taxonomy" id="181874"/>
    <lineage>
        <taxon>Eukaryota</taxon>
        <taxon>Fungi</taxon>
        <taxon>Dikarya</taxon>
        <taxon>Basidiomycota</taxon>
        <taxon>Agaricomycotina</taxon>
        <taxon>Agaricomycetes</taxon>
        <taxon>Agaricomycetidae</taxon>
        <taxon>Agaricales</taxon>
        <taxon>Agaricineae</taxon>
        <taxon>Galeropsidaceae</taxon>
        <taxon>Panaeolus</taxon>
    </lineage>
</organism>
<protein>
    <submittedName>
        <fullName evidence="2">Uncharacterized protein</fullName>
    </submittedName>
</protein>
<comment type="caution">
    <text evidence="2">The sequence shown here is derived from an EMBL/GenBank/DDBJ whole genome shotgun (WGS) entry which is preliminary data.</text>
</comment>
<dbReference type="Pfam" id="PF07173">
    <property type="entry name" value="GRDP-like"/>
    <property type="match status" value="1"/>
</dbReference>
<feature type="region of interest" description="Disordered" evidence="1">
    <location>
        <begin position="1"/>
        <end position="42"/>
    </location>
</feature>
<dbReference type="STRING" id="181874.A0A409YWW1"/>
<feature type="compositionally biased region" description="Polar residues" evidence="1">
    <location>
        <begin position="1"/>
        <end position="10"/>
    </location>
</feature>
<proteinExistence type="predicted"/>
<dbReference type="OrthoDB" id="2905900at2759"/>
<gene>
    <name evidence="2" type="ORF">CVT24_007709</name>
</gene>
<dbReference type="EMBL" id="NHTK01000451">
    <property type="protein sequence ID" value="PPR07443.1"/>
    <property type="molecule type" value="Genomic_DNA"/>
</dbReference>
<feature type="compositionally biased region" description="Basic and acidic residues" evidence="1">
    <location>
        <begin position="12"/>
        <end position="36"/>
    </location>
</feature>
<accession>A0A409YWW1</accession>
<dbReference type="PANTHER" id="PTHR34365">
    <property type="entry name" value="ENOLASE (DUF1399)"/>
    <property type="match status" value="1"/>
</dbReference>
<dbReference type="InParanoid" id="A0A409YWW1"/>
<keyword evidence="3" id="KW-1185">Reference proteome</keyword>
<evidence type="ECO:0000313" key="2">
    <source>
        <dbReference type="EMBL" id="PPR07443.1"/>
    </source>
</evidence>
<dbReference type="Proteomes" id="UP000284842">
    <property type="component" value="Unassembled WGS sequence"/>
</dbReference>
<dbReference type="AlphaFoldDB" id="A0A409YWW1"/>
<evidence type="ECO:0000313" key="3">
    <source>
        <dbReference type="Proteomes" id="UP000284842"/>
    </source>
</evidence>
<name>A0A409YWW1_9AGAR</name>
<sequence length="644" mass="73769">MSTDSLSTYFESEVKHSDSKEKSQDKLSRTVSKDSKLSSSSESTIESPYNFVIGKTTLSQPLVDFPLIEGHLALLHAFSELKETVQKLAFFDEFTGWNDDTKWRYFVGLAVERFDIWCEKLNEEDIRTSWDIFLPPVDVLMVWHTYLLNPLWYREDAQRVPRCRILAQLGYHLISALESERLPSLLKYEASAERKSFWTTRTSLDFDHRECLTSYRKKGMKNVCCGQVDEIEFCNKGGYGYLQRAFFNYCSERFTHNQTVISAGNHSYPTMSRRYNSIYKLALDLLKSTSSPEGYLAGSYLAVSESSRSSTREEGLRIKSLLLSDIEANPKVNAIDGTDRYLWEVSRCYKMSDLKRIMGDSALTRRILSAYSDDRVYSVELVDAVVRQGKFVDKMKELKWSAPNFLDKSDARILQHAVARYHAFLDLLATHPGTMLVPTLDIDLVWHTHQLTHSRYWNDCVHYVGRFIDHNDKVEGPHLSNAFDQTGFLWRNRFKVPYTFCGCPTPTPNIGQRLSTLITRADKRVSSPTYSYTITPPVQKSEATLATHPSDHNAVTRYELPKLGQPIDSNTPCHILQRKKAKELNHLKEKLNESAAYHQEPFWRDHPYAVTFVMVAPLFLTDSGMDGGNQCVAGYSDTSVQPPA</sequence>